<dbReference type="OrthoDB" id="1646880at2"/>
<evidence type="ECO:0000259" key="3">
    <source>
        <dbReference type="PROSITE" id="PS50930"/>
    </source>
</evidence>
<feature type="domain" description="HTH LytTR-type" evidence="3">
    <location>
        <begin position="162"/>
        <end position="235"/>
    </location>
</feature>
<dbReference type="PANTHER" id="PTHR37299:SF1">
    <property type="entry name" value="STAGE 0 SPORULATION PROTEIN A HOMOLOG"/>
    <property type="match status" value="1"/>
</dbReference>
<dbReference type="PANTHER" id="PTHR37299">
    <property type="entry name" value="TRANSCRIPTIONAL REGULATOR-RELATED"/>
    <property type="match status" value="1"/>
</dbReference>
<dbReference type="GO" id="GO:0003677">
    <property type="term" value="F:DNA binding"/>
    <property type="evidence" value="ECO:0007669"/>
    <property type="project" value="InterPro"/>
</dbReference>
<dbReference type="GO" id="GO:0000156">
    <property type="term" value="F:phosphorelay response regulator activity"/>
    <property type="evidence" value="ECO:0007669"/>
    <property type="project" value="InterPro"/>
</dbReference>
<dbReference type="RefSeq" id="WP_138081864.1">
    <property type="nucleotide sequence ID" value="NZ_VAJM01000017.1"/>
</dbReference>
<dbReference type="Gene3D" id="2.40.50.1020">
    <property type="entry name" value="LytTr DNA-binding domain"/>
    <property type="match status" value="1"/>
</dbReference>
<accession>A0A5R8WIJ1</accession>
<dbReference type="SMART" id="SM00448">
    <property type="entry name" value="REC"/>
    <property type="match status" value="1"/>
</dbReference>
<dbReference type="AlphaFoldDB" id="A0A5R8WIJ1"/>
<sequence>METPSAAPPTRVLTCVAVDDEPLATAVMQRYCAQLPFLQLVATFHDAMSALAYLQTHPVDVVFLDIEMPGLTGIQLAQILPPGRSRVVLTTAYDQYAVQGYELGVADYLVKPIGFQRFVQAANRLYHSFAPAETVAAPTEPAGADAVTAHPEHHAPVAADAMFVKNEHRLQRVAFDDILYIEGMKDYLMIYTAESGKILTLQSFRRVEEVLPPQRFARIHKSFLVALNRIEHVERGKVQIAGRLLPVGDAYRESFMALIRAYNQL</sequence>
<dbReference type="SUPFAM" id="SSF52172">
    <property type="entry name" value="CheY-like"/>
    <property type="match status" value="1"/>
</dbReference>
<dbReference type="PROSITE" id="PS50110">
    <property type="entry name" value="RESPONSE_REGULATORY"/>
    <property type="match status" value="1"/>
</dbReference>
<dbReference type="Proteomes" id="UP000305517">
    <property type="component" value="Unassembled WGS sequence"/>
</dbReference>
<comment type="caution">
    <text evidence="4">The sequence shown here is derived from an EMBL/GenBank/DDBJ whole genome shotgun (WGS) entry which is preliminary data.</text>
</comment>
<proteinExistence type="predicted"/>
<evidence type="ECO:0000313" key="4">
    <source>
        <dbReference type="EMBL" id="TLM88588.1"/>
    </source>
</evidence>
<dbReference type="PROSITE" id="PS50930">
    <property type="entry name" value="HTH_LYTTR"/>
    <property type="match status" value="1"/>
</dbReference>
<organism evidence="4 5">
    <name type="scientific">Hymenobacter jeollabukensis</name>
    <dbReference type="NCBI Taxonomy" id="2025313"/>
    <lineage>
        <taxon>Bacteria</taxon>
        <taxon>Pseudomonadati</taxon>
        <taxon>Bacteroidota</taxon>
        <taxon>Cytophagia</taxon>
        <taxon>Cytophagales</taxon>
        <taxon>Hymenobacteraceae</taxon>
        <taxon>Hymenobacter</taxon>
    </lineage>
</organism>
<keyword evidence="5" id="KW-1185">Reference proteome</keyword>
<dbReference type="Gene3D" id="3.40.50.2300">
    <property type="match status" value="1"/>
</dbReference>
<feature type="modified residue" description="4-aspartylphosphate" evidence="1">
    <location>
        <position position="65"/>
    </location>
</feature>
<dbReference type="Pfam" id="PF04397">
    <property type="entry name" value="LytTR"/>
    <property type="match status" value="1"/>
</dbReference>
<gene>
    <name evidence="4" type="ORF">FDY95_23865</name>
</gene>
<protein>
    <submittedName>
        <fullName evidence="4">Response regulator transcription factor</fullName>
    </submittedName>
</protein>
<dbReference type="EMBL" id="VAJM01000017">
    <property type="protein sequence ID" value="TLM88588.1"/>
    <property type="molecule type" value="Genomic_DNA"/>
</dbReference>
<dbReference type="InterPro" id="IPR001789">
    <property type="entry name" value="Sig_transdc_resp-reg_receiver"/>
</dbReference>
<evidence type="ECO:0000313" key="5">
    <source>
        <dbReference type="Proteomes" id="UP000305517"/>
    </source>
</evidence>
<feature type="domain" description="Response regulatory" evidence="2">
    <location>
        <begin position="14"/>
        <end position="126"/>
    </location>
</feature>
<name>A0A5R8WIJ1_9BACT</name>
<keyword evidence="1" id="KW-0597">Phosphoprotein</keyword>
<evidence type="ECO:0000256" key="1">
    <source>
        <dbReference type="PROSITE-ProRule" id="PRU00169"/>
    </source>
</evidence>
<dbReference type="InterPro" id="IPR007492">
    <property type="entry name" value="LytTR_DNA-bd_dom"/>
</dbReference>
<dbReference type="InterPro" id="IPR011006">
    <property type="entry name" value="CheY-like_superfamily"/>
</dbReference>
<evidence type="ECO:0000259" key="2">
    <source>
        <dbReference type="PROSITE" id="PS50110"/>
    </source>
</evidence>
<dbReference type="SMART" id="SM00850">
    <property type="entry name" value="LytTR"/>
    <property type="match status" value="1"/>
</dbReference>
<dbReference type="Pfam" id="PF00072">
    <property type="entry name" value="Response_reg"/>
    <property type="match status" value="1"/>
</dbReference>
<reference evidence="4 5" key="1">
    <citation type="submission" date="2019-05" db="EMBL/GenBank/DDBJ databases">
        <title>Hymenobacter edaphi sp. nov., isolated from abandoned arsenic-contaminated farmland soil.</title>
        <authorList>
            <person name="Nie L."/>
        </authorList>
    </citation>
    <scope>NUCLEOTIDE SEQUENCE [LARGE SCALE GENOMIC DNA]</scope>
    <source>
        <strain evidence="4 5">1-3-3-8</strain>
    </source>
</reference>
<dbReference type="InterPro" id="IPR046947">
    <property type="entry name" value="LytR-like"/>
</dbReference>